<name>A0AAN0K8M0_9ACTN</name>
<dbReference type="Proteomes" id="UP001431656">
    <property type="component" value="Chromosome"/>
</dbReference>
<dbReference type="InterPro" id="IPR008979">
    <property type="entry name" value="Galactose-bd-like_sf"/>
</dbReference>
<evidence type="ECO:0000313" key="2">
    <source>
        <dbReference type="Proteomes" id="UP001431656"/>
    </source>
</evidence>
<accession>A0AAN0K8M0</accession>
<dbReference type="Gene3D" id="2.60.120.1060">
    <property type="entry name" value="NPCBM/NEW2 domain"/>
    <property type="match status" value="1"/>
</dbReference>
<dbReference type="SUPFAM" id="SSF49785">
    <property type="entry name" value="Galactose-binding domain-like"/>
    <property type="match status" value="1"/>
</dbReference>
<gene>
    <name evidence="1" type="ORF">brsh051_19120</name>
</gene>
<dbReference type="KEGG" id="broo:brsh051_19120"/>
<keyword evidence="2" id="KW-1185">Reference proteome</keyword>
<reference evidence="1" key="1">
    <citation type="journal article" date="2024" name="Int. J. Syst. Evol. Microbiol.">
        <title>Brooklawnia propionicigenes sp. nov., a facultatively anaerobic, propionate-producing bacterium isolated from a methanogenic reactor treating waste from cattle farms.</title>
        <authorList>
            <person name="Akita Y."/>
            <person name="Ueki A."/>
            <person name="Tonouchi A."/>
            <person name="Sugawara Y."/>
            <person name="Honma S."/>
            <person name="Kaku N."/>
            <person name="Ueki K."/>
        </authorList>
    </citation>
    <scope>NUCLEOTIDE SEQUENCE</scope>
    <source>
        <strain evidence="1">SH051</strain>
    </source>
</reference>
<protein>
    <submittedName>
        <fullName evidence="1">Uncharacterized protein</fullName>
    </submittedName>
</protein>
<dbReference type="InterPro" id="IPR038637">
    <property type="entry name" value="NPCBM_sf"/>
</dbReference>
<sequence>MVISTAWLYKIPHSGGQTSGNADIAVVQIGSDYESFPLSTNQWVGCNGAVNTASYRLQAQWSTLSFAFALQSHTPPDLVVEWTVIADGATIYSGTAKPGDPFERLELDVFGVRDLQFTARTDSICGTADKGYAALVQGYVAAR</sequence>
<dbReference type="EMBL" id="AP028056">
    <property type="protein sequence ID" value="BEH02631.1"/>
    <property type="molecule type" value="Genomic_DNA"/>
</dbReference>
<dbReference type="AlphaFoldDB" id="A0AAN0K8M0"/>
<organism evidence="1 2">
    <name type="scientific">Brooklawnia propionicigenes</name>
    <dbReference type="NCBI Taxonomy" id="3041175"/>
    <lineage>
        <taxon>Bacteria</taxon>
        <taxon>Bacillati</taxon>
        <taxon>Actinomycetota</taxon>
        <taxon>Actinomycetes</taxon>
        <taxon>Propionibacteriales</taxon>
        <taxon>Propionibacteriaceae</taxon>
        <taxon>Brooklawnia</taxon>
    </lineage>
</organism>
<proteinExistence type="predicted"/>
<evidence type="ECO:0000313" key="1">
    <source>
        <dbReference type="EMBL" id="BEH02631.1"/>
    </source>
</evidence>